<dbReference type="RefSeq" id="WP_375523875.1">
    <property type="nucleotide sequence ID" value="NZ_JBHILM010000003.1"/>
</dbReference>
<keyword evidence="3" id="KW-1185">Reference proteome</keyword>
<dbReference type="InterPro" id="IPR036291">
    <property type="entry name" value="NAD(P)-bd_dom_sf"/>
</dbReference>
<protein>
    <submittedName>
        <fullName evidence="2">NAD-dependent epimerase/dehydratase family protein</fullName>
    </submittedName>
</protein>
<dbReference type="PANTHER" id="PTHR43245">
    <property type="entry name" value="BIFUNCTIONAL POLYMYXIN RESISTANCE PROTEIN ARNA"/>
    <property type="match status" value="1"/>
</dbReference>
<dbReference type="EMBL" id="JBHILM010000003">
    <property type="protein sequence ID" value="MFB5680049.1"/>
    <property type="molecule type" value="Genomic_DNA"/>
</dbReference>
<sequence length="297" mass="32940">MTKVLVLGGTRFFGKRLVERLLQDEQCEVTIVTRGLTPDSFGGRITRLEADRTDAGSLSAALGKGEWDVVYDNICFSPNEALEASKILAGRVQKYILTSSLSVYDFNPHALTENMFDPYTYPLQYGDAGDFSYQEGKRLGEAVFMQEAAFPVSAVRFPIVLGEDDYTRRLHFHIEHVRQGVPIGIPNPQALISFIRSDEAADFLYWLGQSDLTGPVNACSDGTAAIGDVISIIEEITGHKAKIVAETDEKDMSPFGIPESWYMDTTKARLAGCRFLSLAEWLPELVRTLNAAYEHKA</sequence>
<reference evidence="2 3" key="1">
    <citation type="submission" date="2024-09" db="EMBL/GenBank/DDBJ databases">
        <authorList>
            <person name="Ruan L."/>
        </authorList>
    </citation>
    <scope>NUCLEOTIDE SEQUENCE [LARGE SCALE GENOMIC DNA]</scope>
    <source>
        <strain evidence="2 3">D33</strain>
    </source>
</reference>
<evidence type="ECO:0000313" key="2">
    <source>
        <dbReference type="EMBL" id="MFB5680049.1"/>
    </source>
</evidence>
<dbReference type="Pfam" id="PF01370">
    <property type="entry name" value="Epimerase"/>
    <property type="match status" value="1"/>
</dbReference>
<gene>
    <name evidence="2" type="ORF">ACE3NQ_03820</name>
</gene>
<dbReference type="InterPro" id="IPR050177">
    <property type="entry name" value="Lipid_A_modif_metabolic_enz"/>
</dbReference>
<proteinExistence type="predicted"/>
<comment type="caution">
    <text evidence="2">The sequence shown here is derived from an EMBL/GenBank/DDBJ whole genome shotgun (WGS) entry which is preliminary data.</text>
</comment>
<dbReference type="Proteomes" id="UP001580407">
    <property type="component" value="Unassembled WGS sequence"/>
</dbReference>
<accession>A0ABV5B553</accession>
<evidence type="ECO:0000313" key="3">
    <source>
        <dbReference type="Proteomes" id="UP001580407"/>
    </source>
</evidence>
<dbReference type="SUPFAM" id="SSF51735">
    <property type="entry name" value="NAD(P)-binding Rossmann-fold domains"/>
    <property type="match status" value="1"/>
</dbReference>
<dbReference type="InterPro" id="IPR001509">
    <property type="entry name" value="Epimerase_deHydtase"/>
</dbReference>
<name>A0ABV5B553_9BACL</name>
<dbReference type="PANTHER" id="PTHR43245:SF13">
    <property type="entry name" value="UDP-D-APIOSE_UDP-D-XYLOSE SYNTHASE 2"/>
    <property type="match status" value="1"/>
</dbReference>
<feature type="domain" description="NAD-dependent epimerase/dehydratase" evidence="1">
    <location>
        <begin position="4"/>
        <end position="72"/>
    </location>
</feature>
<evidence type="ECO:0000259" key="1">
    <source>
        <dbReference type="Pfam" id="PF01370"/>
    </source>
</evidence>
<dbReference type="Gene3D" id="3.40.50.720">
    <property type="entry name" value="NAD(P)-binding Rossmann-like Domain"/>
    <property type="match status" value="1"/>
</dbReference>
<organism evidence="2 3">
    <name type="scientific">Paenibacillus terreus</name>
    <dbReference type="NCBI Taxonomy" id="1387834"/>
    <lineage>
        <taxon>Bacteria</taxon>
        <taxon>Bacillati</taxon>
        <taxon>Bacillota</taxon>
        <taxon>Bacilli</taxon>
        <taxon>Bacillales</taxon>
        <taxon>Paenibacillaceae</taxon>
        <taxon>Paenibacillus</taxon>
    </lineage>
</organism>